<accession>A0AC60PDK7</accession>
<name>A0AC60PDK7_IXOPE</name>
<protein>
    <submittedName>
        <fullName evidence="1">Uncharacterized protein</fullName>
    </submittedName>
</protein>
<dbReference type="Proteomes" id="UP000805193">
    <property type="component" value="Unassembled WGS sequence"/>
</dbReference>
<evidence type="ECO:0000313" key="2">
    <source>
        <dbReference type="Proteomes" id="UP000805193"/>
    </source>
</evidence>
<proteinExistence type="predicted"/>
<dbReference type="EMBL" id="JABSTQ010010784">
    <property type="protein sequence ID" value="KAG0417932.1"/>
    <property type="molecule type" value="Genomic_DNA"/>
</dbReference>
<evidence type="ECO:0000313" key="1">
    <source>
        <dbReference type="EMBL" id="KAG0417932.1"/>
    </source>
</evidence>
<reference evidence="1 2" key="1">
    <citation type="journal article" date="2020" name="Cell">
        <title>Large-Scale Comparative Analyses of Tick Genomes Elucidate Their Genetic Diversity and Vector Capacities.</title>
        <authorList>
            <consortium name="Tick Genome and Microbiome Consortium (TIGMIC)"/>
            <person name="Jia N."/>
            <person name="Wang J."/>
            <person name="Shi W."/>
            <person name="Du L."/>
            <person name="Sun Y."/>
            <person name="Zhan W."/>
            <person name="Jiang J.F."/>
            <person name="Wang Q."/>
            <person name="Zhang B."/>
            <person name="Ji P."/>
            <person name="Bell-Sakyi L."/>
            <person name="Cui X.M."/>
            <person name="Yuan T.T."/>
            <person name="Jiang B.G."/>
            <person name="Yang W.F."/>
            <person name="Lam T.T."/>
            <person name="Chang Q.C."/>
            <person name="Ding S.J."/>
            <person name="Wang X.J."/>
            <person name="Zhu J.G."/>
            <person name="Ruan X.D."/>
            <person name="Zhao L."/>
            <person name="Wei J.T."/>
            <person name="Ye R.Z."/>
            <person name="Que T.C."/>
            <person name="Du C.H."/>
            <person name="Zhou Y.H."/>
            <person name="Cheng J.X."/>
            <person name="Dai P.F."/>
            <person name="Guo W.B."/>
            <person name="Han X.H."/>
            <person name="Huang E.J."/>
            <person name="Li L.F."/>
            <person name="Wei W."/>
            <person name="Gao Y.C."/>
            <person name="Liu J.Z."/>
            <person name="Shao H.Z."/>
            <person name="Wang X."/>
            <person name="Wang C.C."/>
            <person name="Yang T.C."/>
            <person name="Huo Q.B."/>
            <person name="Li W."/>
            <person name="Chen H.Y."/>
            <person name="Chen S.E."/>
            <person name="Zhou L.G."/>
            <person name="Ni X.B."/>
            <person name="Tian J.H."/>
            <person name="Sheng Y."/>
            <person name="Liu T."/>
            <person name="Pan Y.S."/>
            <person name="Xia L.Y."/>
            <person name="Li J."/>
            <person name="Zhao F."/>
            <person name="Cao W.C."/>
        </authorList>
    </citation>
    <scope>NUCLEOTIDE SEQUENCE [LARGE SCALE GENOMIC DNA]</scope>
    <source>
        <strain evidence="1">Iper-2018</strain>
    </source>
</reference>
<sequence length="237" mass="26038">MVLDKLALRLAELEADVAYYGLSLRKNFIDPAQFRHLSTSGLSWSSKKKVIKIYREGATRRIQELYTACNRLWDLLLGKDYRHRKEFHHWDNIKKAQFHRICCALAGYASPLYGYRAPVAAYHAAPVYSRVVAPAVTAVHHGAAVSHVSSVSSYRSQHPVATPVARYASVHTAPAVATVHTVPAVAKVAVYAAPAFSAVHAVPTHGYGLGYGYGLGTYGLRYGHDLSTYGYGLGHAW</sequence>
<gene>
    <name evidence="1" type="ORF">HPB47_005248</name>
</gene>
<keyword evidence="2" id="KW-1185">Reference proteome</keyword>
<organism evidence="1 2">
    <name type="scientific">Ixodes persulcatus</name>
    <name type="common">Taiga tick</name>
    <dbReference type="NCBI Taxonomy" id="34615"/>
    <lineage>
        <taxon>Eukaryota</taxon>
        <taxon>Metazoa</taxon>
        <taxon>Ecdysozoa</taxon>
        <taxon>Arthropoda</taxon>
        <taxon>Chelicerata</taxon>
        <taxon>Arachnida</taxon>
        <taxon>Acari</taxon>
        <taxon>Parasitiformes</taxon>
        <taxon>Ixodida</taxon>
        <taxon>Ixodoidea</taxon>
        <taxon>Ixodidae</taxon>
        <taxon>Ixodinae</taxon>
        <taxon>Ixodes</taxon>
    </lineage>
</organism>
<comment type="caution">
    <text evidence="1">The sequence shown here is derived from an EMBL/GenBank/DDBJ whole genome shotgun (WGS) entry which is preliminary data.</text>
</comment>